<gene>
    <name evidence="4" type="ORF">PPERSA_00508</name>
</gene>
<dbReference type="PROSITE" id="PS50082">
    <property type="entry name" value="WD_REPEATS_2"/>
    <property type="match status" value="2"/>
</dbReference>
<comment type="caution">
    <text evidence="4">The sequence shown here is derived from an EMBL/GenBank/DDBJ whole genome shotgun (WGS) entry which is preliminary data.</text>
</comment>
<feature type="repeat" description="WD" evidence="3">
    <location>
        <begin position="97"/>
        <end position="139"/>
    </location>
</feature>
<dbReference type="GO" id="GO:0005813">
    <property type="term" value="C:centrosome"/>
    <property type="evidence" value="ECO:0007669"/>
    <property type="project" value="TreeGrafter"/>
</dbReference>
<dbReference type="InterPro" id="IPR015943">
    <property type="entry name" value="WD40/YVTN_repeat-like_dom_sf"/>
</dbReference>
<evidence type="ECO:0000313" key="4">
    <source>
        <dbReference type="EMBL" id="KRX01798.1"/>
    </source>
</evidence>
<dbReference type="GO" id="GO:0043015">
    <property type="term" value="F:gamma-tubulin binding"/>
    <property type="evidence" value="ECO:0007669"/>
    <property type="project" value="TreeGrafter"/>
</dbReference>
<dbReference type="GO" id="GO:0036064">
    <property type="term" value="C:ciliary basal body"/>
    <property type="evidence" value="ECO:0007669"/>
    <property type="project" value="TreeGrafter"/>
</dbReference>
<dbReference type="GO" id="GO:0007020">
    <property type="term" value="P:microtubule nucleation"/>
    <property type="evidence" value="ECO:0007669"/>
    <property type="project" value="TreeGrafter"/>
</dbReference>
<evidence type="ECO:0000313" key="5">
    <source>
        <dbReference type="Proteomes" id="UP000054937"/>
    </source>
</evidence>
<dbReference type="InParanoid" id="A0A0V0QHZ2"/>
<feature type="repeat" description="WD" evidence="3">
    <location>
        <begin position="53"/>
        <end position="87"/>
    </location>
</feature>
<dbReference type="InterPro" id="IPR019775">
    <property type="entry name" value="WD40_repeat_CS"/>
</dbReference>
<dbReference type="InterPro" id="IPR036322">
    <property type="entry name" value="WD40_repeat_dom_sf"/>
</dbReference>
<dbReference type="GO" id="GO:0005814">
    <property type="term" value="C:centriole"/>
    <property type="evidence" value="ECO:0007669"/>
    <property type="project" value="TreeGrafter"/>
</dbReference>
<dbReference type="Pfam" id="PF00400">
    <property type="entry name" value="WD40"/>
    <property type="match status" value="4"/>
</dbReference>
<dbReference type="PROSITE" id="PS50294">
    <property type="entry name" value="WD_REPEATS_REGION"/>
    <property type="match status" value="1"/>
</dbReference>
<dbReference type="OMA" id="HNLACES"/>
<dbReference type="SMART" id="SM00320">
    <property type="entry name" value="WD40"/>
    <property type="match status" value="4"/>
</dbReference>
<dbReference type="Proteomes" id="UP000054937">
    <property type="component" value="Unassembled WGS sequence"/>
</dbReference>
<dbReference type="EMBL" id="LDAU01000163">
    <property type="protein sequence ID" value="KRX01798.1"/>
    <property type="molecule type" value="Genomic_DNA"/>
</dbReference>
<evidence type="ECO:0000256" key="1">
    <source>
        <dbReference type="ARBA" id="ARBA00022574"/>
    </source>
</evidence>
<dbReference type="SUPFAM" id="SSF50978">
    <property type="entry name" value="WD40 repeat-like"/>
    <property type="match status" value="1"/>
</dbReference>
<accession>A0A0V0QHZ2</accession>
<name>A0A0V0QHZ2_PSEPJ</name>
<evidence type="ECO:0000256" key="2">
    <source>
        <dbReference type="ARBA" id="ARBA00022737"/>
    </source>
</evidence>
<dbReference type="Gene3D" id="2.130.10.10">
    <property type="entry name" value="YVTN repeat-like/Quinoprotein amine dehydrogenase"/>
    <property type="match status" value="1"/>
</dbReference>
<sequence length="169" mass="18804">MKKRQIDDVFNCHFGAVTSLDWNYNDNFIASSSSTGDIIVHNFNNKIPISSFSSQNSTGVKMVKFQPQSSNIIASASNDGSVGIWDILRKQQQFNFEEIHNSRVTSVCFSPQNPILVCSGSLDKTIIFYDVQNNKKLKTLNCDTPITSIAFHSNGHNLACESASRAQYD</sequence>
<evidence type="ECO:0000256" key="3">
    <source>
        <dbReference type="PROSITE-ProRule" id="PRU00221"/>
    </source>
</evidence>
<dbReference type="PROSITE" id="PS00678">
    <property type="entry name" value="WD_REPEATS_1"/>
    <property type="match status" value="1"/>
</dbReference>
<dbReference type="InterPro" id="IPR052818">
    <property type="entry name" value="NEDD1_Spindle_Assembly"/>
</dbReference>
<dbReference type="InterPro" id="IPR001680">
    <property type="entry name" value="WD40_rpt"/>
</dbReference>
<dbReference type="GO" id="GO:0000922">
    <property type="term" value="C:spindle pole"/>
    <property type="evidence" value="ECO:0007669"/>
    <property type="project" value="TreeGrafter"/>
</dbReference>
<dbReference type="OrthoDB" id="291820at2759"/>
<dbReference type="AlphaFoldDB" id="A0A0V0QHZ2"/>
<keyword evidence="1 3" id="KW-0853">WD repeat</keyword>
<organism evidence="4 5">
    <name type="scientific">Pseudocohnilembus persalinus</name>
    <name type="common">Ciliate</name>
    <dbReference type="NCBI Taxonomy" id="266149"/>
    <lineage>
        <taxon>Eukaryota</taxon>
        <taxon>Sar</taxon>
        <taxon>Alveolata</taxon>
        <taxon>Ciliophora</taxon>
        <taxon>Intramacronucleata</taxon>
        <taxon>Oligohymenophorea</taxon>
        <taxon>Scuticociliatia</taxon>
        <taxon>Philasterida</taxon>
        <taxon>Pseudocohnilembidae</taxon>
        <taxon>Pseudocohnilembus</taxon>
    </lineage>
</organism>
<dbReference type="PANTHER" id="PTHR44414">
    <property type="entry name" value="PROTEIN NEDD1"/>
    <property type="match status" value="1"/>
</dbReference>
<protein>
    <submittedName>
        <fullName evidence="4">WD40-repeat-containing domain</fullName>
    </submittedName>
</protein>
<dbReference type="GO" id="GO:0005737">
    <property type="term" value="C:cytoplasm"/>
    <property type="evidence" value="ECO:0007669"/>
    <property type="project" value="TreeGrafter"/>
</dbReference>
<keyword evidence="2" id="KW-0677">Repeat</keyword>
<keyword evidence="5" id="KW-1185">Reference proteome</keyword>
<dbReference type="PANTHER" id="PTHR44414:SF1">
    <property type="entry name" value="PROTEIN NEDD1"/>
    <property type="match status" value="1"/>
</dbReference>
<reference evidence="4 5" key="1">
    <citation type="journal article" date="2015" name="Sci. Rep.">
        <title>Genome of the facultative scuticociliatosis pathogen Pseudocohnilembus persalinus provides insight into its virulence through horizontal gene transfer.</title>
        <authorList>
            <person name="Xiong J."/>
            <person name="Wang G."/>
            <person name="Cheng J."/>
            <person name="Tian M."/>
            <person name="Pan X."/>
            <person name="Warren A."/>
            <person name="Jiang C."/>
            <person name="Yuan D."/>
            <person name="Miao W."/>
        </authorList>
    </citation>
    <scope>NUCLEOTIDE SEQUENCE [LARGE SCALE GENOMIC DNA]</scope>
    <source>
        <strain evidence="4">36N120E</strain>
    </source>
</reference>
<proteinExistence type="predicted"/>
<dbReference type="GO" id="GO:0000278">
    <property type="term" value="P:mitotic cell cycle"/>
    <property type="evidence" value="ECO:0007669"/>
    <property type="project" value="TreeGrafter"/>
</dbReference>